<accession>A0A438CZ06</accession>
<proteinExistence type="predicted"/>
<comment type="caution">
    <text evidence="1">The sequence shown here is derived from an EMBL/GenBank/DDBJ whole genome shotgun (WGS) entry which is preliminary data.</text>
</comment>
<organism evidence="1 2">
    <name type="scientific">Vitis vinifera</name>
    <name type="common">Grape</name>
    <dbReference type="NCBI Taxonomy" id="29760"/>
    <lineage>
        <taxon>Eukaryota</taxon>
        <taxon>Viridiplantae</taxon>
        <taxon>Streptophyta</taxon>
        <taxon>Embryophyta</taxon>
        <taxon>Tracheophyta</taxon>
        <taxon>Spermatophyta</taxon>
        <taxon>Magnoliopsida</taxon>
        <taxon>eudicotyledons</taxon>
        <taxon>Gunneridae</taxon>
        <taxon>Pentapetalae</taxon>
        <taxon>rosids</taxon>
        <taxon>Vitales</taxon>
        <taxon>Vitaceae</taxon>
        <taxon>Viteae</taxon>
        <taxon>Vitis</taxon>
    </lineage>
</organism>
<dbReference type="EMBL" id="QGNW01001895">
    <property type="protein sequence ID" value="RVW28426.1"/>
    <property type="molecule type" value="Genomic_DNA"/>
</dbReference>
<protein>
    <submittedName>
        <fullName evidence="1">Uncharacterized protein</fullName>
    </submittedName>
</protein>
<dbReference type="Proteomes" id="UP000288805">
    <property type="component" value="Unassembled WGS sequence"/>
</dbReference>
<dbReference type="AlphaFoldDB" id="A0A438CZ06"/>
<evidence type="ECO:0000313" key="1">
    <source>
        <dbReference type="EMBL" id="RVW28426.1"/>
    </source>
</evidence>
<gene>
    <name evidence="1" type="ORF">CK203_116159</name>
</gene>
<evidence type="ECO:0000313" key="2">
    <source>
        <dbReference type="Proteomes" id="UP000288805"/>
    </source>
</evidence>
<name>A0A438CZ06_VITVI</name>
<reference evidence="1 2" key="1">
    <citation type="journal article" date="2018" name="PLoS Genet.">
        <title>Population sequencing reveals clonal diversity and ancestral inbreeding in the grapevine cultivar Chardonnay.</title>
        <authorList>
            <person name="Roach M.J."/>
            <person name="Johnson D.L."/>
            <person name="Bohlmann J."/>
            <person name="van Vuuren H.J."/>
            <person name="Jones S.J."/>
            <person name="Pretorius I.S."/>
            <person name="Schmidt S.A."/>
            <person name="Borneman A.R."/>
        </authorList>
    </citation>
    <scope>NUCLEOTIDE SEQUENCE [LARGE SCALE GENOMIC DNA]</scope>
    <source>
        <strain evidence="2">cv. Chardonnay</strain>
        <tissue evidence="1">Leaf</tissue>
    </source>
</reference>
<sequence length="191" mass="21699">MGGGCTDKDKGGLGLRKLAMLNKALLGKWIWREGQHDQILDRCVVLISAVPLFSSSLWHGFKGTQRLRKCGIKVRVFLQEAFGWQGCQLKLLLRVGGDVGEVVRALWDIVFGLVDVKWVFPETVKEVRRRSLIGFLEWIASTKGRFGERALSLLLEGWRLLPKGGFEVFKNSWLERGRSYKLQLRSNEAGR</sequence>